<comment type="pathway">
    <text evidence="2">Metabolic intermediate biosynthesis; 1-deoxy-D-xylulose 5-phosphate biosynthesis; 1-deoxy-D-xylulose 5-phosphate from D-glyceraldehyde 3-phosphate and pyruvate: step 1/1.</text>
</comment>
<evidence type="ECO:0000256" key="9">
    <source>
        <dbReference type="ARBA" id="ARBA00022977"/>
    </source>
</evidence>
<dbReference type="EC" id="2.2.1.7" evidence="5"/>
<dbReference type="Pfam" id="PF02779">
    <property type="entry name" value="Transket_pyr"/>
    <property type="match status" value="1"/>
</dbReference>
<evidence type="ECO:0000313" key="13">
    <source>
        <dbReference type="EMBL" id="MDC5743549.1"/>
    </source>
</evidence>
<reference evidence="13" key="2">
    <citation type="submission" date="2022-11" db="EMBL/GenBank/DDBJ databases">
        <title>Role of the vibriolysin VemA secreted by the emergent pathogen Vibrio europaeus in the colonization of Manila clam mucus.</title>
        <authorList>
            <person name="Martinez C."/>
            <person name="Rodriguez S."/>
            <person name="Vences A."/>
            <person name="Barja J.L."/>
            <person name="Toranzo A.E."/>
            <person name="Dubert J."/>
        </authorList>
    </citation>
    <scope>NUCLEOTIDE SEQUENCE</scope>
    <source>
        <strain evidence="13">3454</strain>
    </source>
</reference>
<dbReference type="SUPFAM" id="SSF52922">
    <property type="entry name" value="TK C-terminal domain-like"/>
    <property type="match status" value="1"/>
</dbReference>
<dbReference type="InterPro" id="IPR029061">
    <property type="entry name" value="THDP-binding"/>
</dbReference>
<evidence type="ECO:0000256" key="11">
    <source>
        <dbReference type="ARBA" id="ARBA00023229"/>
    </source>
</evidence>
<dbReference type="GO" id="GO:0009228">
    <property type="term" value="P:thiamine biosynthetic process"/>
    <property type="evidence" value="ECO:0007669"/>
    <property type="project" value="UniProtKB-KW"/>
</dbReference>
<dbReference type="GO" id="GO:0046872">
    <property type="term" value="F:metal ion binding"/>
    <property type="evidence" value="ECO:0007669"/>
    <property type="project" value="UniProtKB-KW"/>
</dbReference>
<proteinExistence type="inferred from homology"/>
<evidence type="ECO:0000313" key="15">
    <source>
        <dbReference type="Proteomes" id="UP000094761"/>
    </source>
</evidence>
<evidence type="ECO:0000256" key="7">
    <source>
        <dbReference type="ARBA" id="ARBA00022723"/>
    </source>
</evidence>
<dbReference type="EMBL" id="LUAX01000008">
    <property type="protein sequence ID" value="OAM96843.1"/>
    <property type="molecule type" value="Genomic_DNA"/>
</dbReference>
<dbReference type="RefSeq" id="WP_069669838.1">
    <property type="nucleotide sequence ID" value="NZ_JAPFIM010000025.1"/>
</dbReference>
<dbReference type="InterPro" id="IPR005477">
    <property type="entry name" value="Dxylulose-5-P_synthase"/>
</dbReference>
<evidence type="ECO:0000256" key="8">
    <source>
        <dbReference type="ARBA" id="ARBA00022842"/>
    </source>
</evidence>
<dbReference type="GeneID" id="78078876"/>
<dbReference type="InterPro" id="IPR009014">
    <property type="entry name" value="Transketo_C/PFOR_II"/>
</dbReference>
<keyword evidence="9" id="KW-0784">Thiamine biosynthesis</keyword>
<keyword evidence="8" id="KW-0460">Magnesium</keyword>
<dbReference type="AlphaFoldDB" id="A0A178J450"/>
<gene>
    <name evidence="14" type="ORF">AZ468_24465</name>
    <name evidence="13" type="ORF">OPW20_26150</name>
</gene>
<dbReference type="InterPro" id="IPR005475">
    <property type="entry name" value="Transketolase-like_Pyr-bd"/>
</dbReference>
<comment type="cofactor">
    <cofactor evidence="1">
        <name>Mg(2+)</name>
        <dbReference type="ChEBI" id="CHEBI:18420"/>
    </cofactor>
</comment>
<dbReference type="Pfam" id="PF02780">
    <property type="entry name" value="Transketolase_C"/>
    <property type="match status" value="1"/>
</dbReference>
<dbReference type="Gene3D" id="3.40.50.920">
    <property type="match status" value="1"/>
</dbReference>
<keyword evidence="6" id="KW-0808">Transferase</keyword>
<comment type="similarity">
    <text evidence="3">Belongs to the transketolase family. DXPS subfamily.</text>
</comment>
<keyword evidence="14" id="KW-0614">Plasmid</keyword>
<dbReference type="PANTHER" id="PTHR43322:SF5">
    <property type="entry name" value="1-DEOXY-D-XYLULOSE-5-PHOSPHATE SYNTHASE, CHLOROPLASTIC"/>
    <property type="match status" value="1"/>
</dbReference>
<name>A0A178J450_9VIBR</name>
<evidence type="ECO:0000259" key="12">
    <source>
        <dbReference type="SMART" id="SM00861"/>
    </source>
</evidence>
<keyword evidence="16" id="KW-1185">Reference proteome</keyword>
<feature type="domain" description="Transketolase-like pyrimidine-binding" evidence="12">
    <location>
        <begin position="2"/>
        <end position="168"/>
    </location>
</feature>
<dbReference type="EMBL" id="JAPFIT010000033">
    <property type="protein sequence ID" value="MDC5743549.1"/>
    <property type="molecule type" value="Genomic_DNA"/>
</dbReference>
<dbReference type="PANTHER" id="PTHR43322">
    <property type="entry name" value="1-D-DEOXYXYLULOSE 5-PHOSPHATE SYNTHASE-RELATED"/>
    <property type="match status" value="1"/>
</dbReference>
<reference evidence="14 15" key="1">
    <citation type="submission" date="2016-03" db="EMBL/GenBank/DDBJ databases">
        <title>Draft genome sequence of the Vibrio tubiashii subs. europaeus.</title>
        <authorList>
            <person name="Spinard E."/>
            <person name="Dubert J."/>
            <person name="Nelson D.R."/>
            <person name="Barja J.L."/>
        </authorList>
    </citation>
    <scope>NUCLEOTIDE SEQUENCE [LARGE SCALE GENOMIC DNA]</scope>
    <source>
        <strain evidence="15">PP-638</strain>
        <strain evidence="14">PP2-638</strain>
        <plasmid evidence="14">p251_like</plasmid>
    </source>
</reference>
<evidence type="ECO:0000256" key="3">
    <source>
        <dbReference type="ARBA" id="ARBA00011081"/>
    </source>
</evidence>
<evidence type="ECO:0000256" key="6">
    <source>
        <dbReference type="ARBA" id="ARBA00022679"/>
    </source>
</evidence>
<keyword evidence="7" id="KW-0479">Metal-binding</keyword>
<evidence type="ECO:0000256" key="1">
    <source>
        <dbReference type="ARBA" id="ARBA00001946"/>
    </source>
</evidence>
<accession>A0A178J450</accession>
<dbReference type="Proteomes" id="UP001150001">
    <property type="component" value="Unassembled WGS sequence"/>
</dbReference>
<evidence type="ECO:0000313" key="14">
    <source>
        <dbReference type="EMBL" id="OAM96843.1"/>
    </source>
</evidence>
<comment type="subunit">
    <text evidence="4">Homodimer.</text>
</comment>
<comment type="caution">
    <text evidence="14">The sequence shown here is derived from an EMBL/GenBank/DDBJ whole genome shotgun (WGS) entry which is preliminary data.</text>
</comment>
<dbReference type="GO" id="GO:0019288">
    <property type="term" value="P:isopentenyl diphosphate biosynthetic process, methylerythritol 4-phosphate pathway"/>
    <property type="evidence" value="ECO:0007669"/>
    <property type="project" value="TreeGrafter"/>
</dbReference>
<evidence type="ECO:0000256" key="2">
    <source>
        <dbReference type="ARBA" id="ARBA00004980"/>
    </source>
</evidence>
<dbReference type="GO" id="GO:0005829">
    <property type="term" value="C:cytosol"/>
    <property type="evidence" value="ECO:0007669"/>
    <property type="project" value="TreeGrafter"/>
</dbReference>
<evidence type="ECO:0000256" key="5">
    <source>
        <dbReference type="ARBA" id="ARBA00013150"/>
    </source>
</evidence>
<dbReference type="Proteomes" id="UP000094761">
    <property type="component" value="Unassembled WGS sequence"/>
</dbReference>
<dbReference type="GO" id="GO:0016114">
    <property type="term" value="P:terpenoid biosynthetic process"/>
    <property type="evidence" value="ECO:0007669"/>
    <property type="project" value="InterPro"/>
</dbReference>
<dbReference type="OrthoDB" id="8732661at2"/>
<dbReference type="GO" id="GO:0008661">
    <property type="term" value="F:1-deoxy-D-xylulose-5-phosphate synthase activity"/>
    <property type="evidence" value="ECO:0007669"/>
    <property type="project" value="UniProtKB-EC"/>
</dbReference>
<evidence type="ECO:0000313" key="16">
    <source>
        <dbReference type="Proteomes" id="UP001150001"/>
    </source>
</evidence>
<sequence length="311" mass="35102">MSDIRTSIIDKLIHLNEEHGDVYILAVDSKVSSGLTPFAEKFPQNFIELGVAEQNAIGVAAGIANEGGKVFVFGISTFLLYRAYEQIRSVVAYNKYSVTIVGMYSGLFYSDQGFTHRQVDDLSTLRGLPNITAYTPHNKETICRALECAYYSLKPAYIRIEDVFSERYLRSFNESACMPNKHCSLYGTGGDVLLVSYGLCVSRCIEASELLHESGLKCSVLAVNEINHSLRENYINFLKDFKRIIFVEEHLSHCGVGSIFTQWMAEYKLYNVVLEFIGVSEEYVENMNYEQSLSFYGISTQYIVDKLLTGK</sequence>
<evidence type="ECO:0000256" key="10">
    <source>
        <dbReference type="ARBA" id="ARBA00023052"/>
    </source>
</evidence>
<dbReference type="SUPFAM" id="SSF52518">
    <property type="entry name" value="Thiamin diphosphate-binding fold (THDP-binding)"/>
    <property type="match status" value="1"/>
</dbReference>
<dbReference type="CDD" id="cd07033">
    <property type="entry name" value="TPP_PYR_DXS_TK_like"/>
    <property type="match status" value="1"/>
</dbReference>
<dbReference type="SMART" id="SM00861">
    <property type="entry name" value="Transket_pyr"/>
    <property type="match status" value="1"/>
</dbReference>
<keyword evidence="11" id="KW-0414">Isoprene biosynthesis</keyword>
<dbReference type="Gene3D" id="3.40.50.970">
    <property type="match status" value="1"/>
</dbReference>
<geneLocation type="plasmid" evidence="14">
    <name>p251_like</name>
</geneLocation>
<organism evidence="14 15">
    <name type="scientific">Vibrio europaeus</name>
    <dbReference type="NCBI Taxonomy" id="300876"/>
    <lineage>
        <taxon>Bacteria</taxon>
        <taxon>Pseudomonadati</taxon>
        <taxon>Pseudomonadota</taxon>
        <taxon>Gammaproteobacteria</taxon>
        <taxon>Vibrionales</taxon>
        <taxon>Vibrionaceae</taxon>
        <taxon>Vibrio</taxon>
        <taxon>Vibrio oreintalis group</taxon>
    </lineage>
</organism>
<protein>
    <recommendedName>
        <fullName evidence="5">1-deoxy-D-xylulose-5-phosphate synthase</fullName>
        <ecNumber evidence="5">2.2.1.7</ecNumber>
    </recommendedName>
</protein>
<dbReference type="InterPro" id="IPR033248">
    <property type="entry name" value="Transketolase_C"/>
</dbReference>
<keyword evidence="10" id="KW-0786">Thiamine pyrophosphate</keyword>
<evidence type="ECO:0000256" key="4">
    <source>
        <dbReference type="ARBA" id="ARBA00011738"/>
    </source>
</evidence>